<evidence type="ECO:0000313" key="2">
    <source>
        <dbReference type="EMBL" id="KAK6727673.1"/>
    </source>
</evidence>
<feature type="transmembrane region" description="Helical" evidence="1">
    <location>
        <begin position="67"/>
        <end position="89"/>
    </location>
</feature>
<gene>
    <name evidence="2" type="primary">Necator_chrI.g1518</name>
    <name evidence="2" type="ORF">RB195_005392</name>
</gene>
<feature type="transmembrane region" description="Helical" evidence="1">
    <location>
        <begin position="101"/>
        <end position="121"/>
    </location>
</feature>
<feature type="transmembrane region" description="Helical" evidence="1">
    <location>
        <begin position="133"/>
        <end position="154"/>
    </location>
</feature>
<keyword evidence="3" id="KW-1185">Reference proteome</keyword>
<organism evidence="2 3">
    <name type="scientific">Necator americanus</name>
    <name type="common">Human hookworm</name>
    <dbReference type="NCBI Taxonomy" id="51031"/>
    <lineage>
        <taxon>Eukaryota</taxon>
        <taxon>Metazoa</taxon>
        <taxon>Ecdysozoa</taxon>
        <taxon>Nematoda</taxon>
        <taxon>Chromadorea</taxon>
        <taxon>Rhabditida</taxon>
        <taxon>Rhabditina</taxon>
        <taxon>Rhabditomorpha</taxon>
        <taxon>Strongyloidea</taxon>
        <taxon>Ancylostomatidae</taxon>
        <taxon>Bunostominae</taxon>
        <taxon>Necator</taxon>
    </lineage>
</organism>
<accession>A0ABR1BQT3</accession>
<evidence type="ECO:0008006" key="4">
    <source>
        <dbReference type="Google" id="ProtNLM"/>
    </source>
</evidence>
<dbReference type="Proteomes" id="UP001303046">
    <property type="component" value="Unassembled WGS sequence"/>
</dbReference>
<evidence type="ECO:0000313" key="3">
    <source>
        <dbReference type="Proteomes" id="UP001303046"/>
    </source>
</evidence>
<name>A0ABR1BQT3_NECAM</name>
<keyword evidence="1" id="KW-1133">Transmembrane helix</keyword>
<protein>
    <recommendedName>
        <fullName evidence="4">Transmembrane protein</fullName>
    </recommendedName>
</protein>
<comment type="caution">
    <text evidence="2">The sequence shown here is derived from an EMBL/GenBank/DDBJ whole genome shotgun (WGS) entry which is preliminary data.</text>
</comment>
<proteinExistence type="predicted"/>
<sequence length="164" mass="18747">MASLAFITNRRPTHADQEATLRQFAKTVDVIRGSFFFLLILQCVWTVWTSSSVLLRFLEAGVPSELVGVLCVSTALNCVGCLAKVIAFLKLSFTLEYICTYLLIARSMFDVSFWFILVFSFDLHFGLHFYYDTTLLSAVLSALDTVLFPHFLLFEHEKLLRKQE</sequence>
<feature type="transmembrane region" description="Helical" evidence="1">
    <location>
        <begin position="35"/>
        <end position="55"/>
    </location>
</feature>
<keyword evidence="1" id="KW-0812">Transmembrane</keyword>
<reference evidence="2 3" key="1">
    <citation type="submission" date="2023-08" db="EMBL/GenBank/DDBJ databases">
        <title>A Necator americanus chromosomal reference genome.</title>
        <authorList>
            <person name="Ilik V."/>
            <person name="Petrzelkova K.J."/>
            <person name="Pardy F."/>
            <person name="Fuh T."/>
            <person name="Niatou-Singa F.S."/>
            <person name="Gouil Q."/>
            <person name="Baker L."/>
            <person name="Ritchie M.E."/>
            <person name="Jex A.R."/>
            <person name="Gazzola D."/>
            <person name="Li H."/>
            <person name="Toshio Fujiwara R."/>
            <person name="Zhan B."/>
            <person name="Aroian R.V."/>
            <person name="Pafco B."/>
            <person name="Schwarz E.M."/>
        </authorList>
    </citation>
    <scope>NUCLEOTIDE SEQUENCE [LARGE SCALE GENOMIC DNA]</scope>
    <source>
        <strain evidence="2 3">Aroian</strain>
        <tissue evidence="2">Whole animal</tissue>
    </source>
</reference>
<keyword evidence="1" id="KW-0472">Membrane</keyword>
<dbReference type="EMBL" id="JAVFWL010000001">
    <property type="protein sequence ID" value="KAK6727673.1"/>
    <property type="molecule type" value="Genomic_DNA"/>
</dbReference>
<evidence type="ECO:0000256" key="1">
    <source>
        <dbReference type="SAM" id="Phobius"/>
    </source>
</evidence>